<dbReference type="PANTHER" id="PTHR35007:SF1">
    <property type="entry name" value="PILUS ASSEMBLY PROTEIN"/>
    <property type="match status" value="1"/>
</dbReference>
<feature type="transmembrane region" description="Helical" evidence="7">
    <location>
        <begin position="71"/>
        <end position="91"/>
    </location>
</feature>
<organism evidence="9 10">
    <name type="scientific">Marinobacterium nitratireducens</name>
    <dbReference type="NCBI Taxonomy" id="518897"/>
    <lineage>
        <taxon>Bacteria</taxon>
        <taxon>Pseudomonadati</taxon>
        <taxon>Pseudomonadota</taxon>
        <taxon>Gammaproteobacteria</taxon>
        <taxon>Oceanospirillales</taxon>
        <taxon>Oceanospirillaceae</taxon>
        <taxon>Marinobacterium</taxon>
    </lineage>
</organism>
<dbReference type="InterPro" id="IPR018076">
    <property type="entry name" value="T2SS_GspF_dom"/>
</dbReference>
<dbReference type="PANTHER" id="PTHR35007">
    <property type="entry name" value="INTEGRAL MEMBRANE PROTEIN-RELATED"/>
    <property type="match status" value="1"/>
</dbReference>
<reference evidence="9 10" key="1">
    <citation type="journal article" date="2014" name="Int. J. Syst. Evol. Microbiol.">
        <title>Complete genome sequence of Corynebacterium casei LMG S-19264T (=DSM 44701T), isolated from a smear-ripened cheese.</title>
        <authorList>
            <consortium name="US DOE Joint Genome Institute (JGI-PGF)"/>
            <person name="Walter F."/>
            <person name="Albersmeier A."/>
            <person name="Kalinowski J."/>
            <person name="Ruckert C."/>
        </authorList>
    </citation>
    <scope>NUCLEOTIDE SEQUENCE [LARGE SCALE GENOMIC DNA]</scope>
    <source>
        <strain evidence="9 10">CGMCC 1.7286</strain>
    </source>
</reference>
<dbReference type="InterPro" id="IPR042094">
    <property type="entry name" value="T2SS_GspF_sf"/>
</dbReference>
<comment type="caution">
    <text evidence="9">The sequence shown here is derived from an EMBL/GenBank/DDBJ whole genome shotgun (WGS) entry which is preliminary data.</text>
</comment>
<dbReference type="Gene3D" id="1.20.81.30">
    <property type="entry name" value="Type II secretion system (T2SS), domain F"/>
    <property type="match status" value="1"/>
</dbReference>
<proteinExistence type="predicted"/>
<sequence>MMMLAAGLALLAAILLWFAGRGEPPAKAARPGARQGRQGPELLYLVPRPLLVALVLLVVAGSGIGYRAAGVLAGAACAGLLSAAAVGLLALRRASIKRALLAELPGFVNQIVRRMTVGANLSQAVQQAALHVEDPLRQVLQRALQRAQLGDELADAFRHEARRIHLPELDLVATVFNINHQYGGSIVAALDNLVKLLQQRERAQRELRAMTGETRFTALVLGAMPLMMAGYLMLVSPDYLLRMWSDDGGRQLLLAGAGMQVAGVLTLWRMIRSI</sequence>
<feature type="transmembrane region" description="Helical" evidence="7">
    <location>
        <begin position="44"/>
        <end position="64"/>
    </location>
</feature>
<gene>
    <name evidence="9" type="ORF">GCM10011348_44890</name>
</gene>
<keyword evidence="3 7" id="KW-0812">Transmembrane</keyword>
<dbReference type="Pfam" id="PF00482">
    <property type="entry name" value="T2SSF"/>
    <property type="match status" value="1"/>
</dbReference>
<dbReference type="RefSeq" id="WP_188862882.1">
    <property type="nucleotide sequence ID" value="NZ_BMLT01000019.1"/>
</dbReference>
<evidence type="ECO:0000313" key="10">
    <source>
        <dbReference type="Proteomes" id="UP000599578"/>
    </source>
</evidence>
<keyword evidence="5 7" id="KW-0472">Membrane</keyword>
<evidence type="ECO:0000256" key="2">
    <source>
        <dbReference type="ARBA" id="ARBA00022475"/>
    </source>
</evidence>
<evidence type="ECO:0000256" key="1">
    <source>
        <dbReference type="ARBA" id="ARBA00004651"/>
    </source>
</evidence>
<evidence type="ECO:0000313" key="9">
    <source>
        <dbReference type="EMBL" id="GGO88738.1"/>
    </source>
</evidence>
<evidence type="ECO:0000256" key="7">
    <source>
        <dbReference type="SAM" id="Phobius"/>
    </source>
</evidence>
<keyword evidence="10" id="KW-1185">Reference proteome</keyword>
<dbReference type="AlphaFoldDB" id="A0A917ZS81"/>
<evidence type="ECO:0000256" key="3">
    <source>
        <dbReference type="ARBA" id="ARBA00022692"/>
    </source>
</evidence>
<name>A0A917ZS81_9GAMM</name>
<evidence type="ECO:0000256" key="6">
    <source>
        <dbReference type="SAM" id="Coils"/>
    </source>
</evidence>
<feature type="coiled-coil region" evidence="6">
    <location>
        <begin position="186"/>
        <end position="213"/>
    </location>
</feature>
<keyword evidence="6" id="KW-0175">Coiled coil</keyword>
<keyword evidence="2" id="KW-1003">Cell membrane</keyword>
<dbReference type="EMBL" id="BMLT01000019">
    <property type="protein sequence ID" value="GGO88738.1"/>
    <property type="molecule type" value="Genomic_DNA"/>
</dbReference>
<dbReference type="Proteomes" id="UP000599578">
    <property type="component" value="Unassembled WGS sequence"/>
</dbReference>
<evidence type="ECO:0000256" key="4">
    <source>
        <dbReference type="ARBA" id="ARBA00022989"/>
    </source>
</evidence>
<feature type="transmembrane region" description="Helical" evidence="7">
    <location>
        <begin position="252"/>
        <end position="271"/>
    </location>
</feature>
<feature type="domain" description="Type II secretion system protein GspF" evidence="8">
    <location>
        <begin position="107"/>
        <end position="233"/>
    </location>
</feature>
<keyword evidence="4 7" id="KW-1133">Transmembrane helix</keyword>
<evidence type="ECO:0000256" key="5">
    <source>
        <dbReference type="ARBA" id="ARBA00023136"/>
    </source>
</evidence>
<feature type="transmembrane region" description="Helical" evidence="7">
    <location>
        <begin position="216"/>
        <end position="240"/>
    </location>
</feature>
<accession>A0A917ZS81</accession>
<comment type="subcellular location">
    <subcellularLocation>
        <location evidence="1">Cell membrane</location>
        <topology evidence="1">Multi-pass membrane protein</topology>
    </subcellularLocation>
</comment>
<protein>
    <recommendedName>
        <fullName evidence="8">Type II secretion system protein GspF domain-containing protein</fullName>
    </recommendedName>
</protein>
<evidence type="ECO:0000259" key="8">
    <source>
        <dbReference type="Pfam" id="PF00482"/>
    </source>
</evidence>
<dbReference type="GO" id="GO:0005886">
    <property type="term" value="C:plasma membrane"/>
    <property type="evidence" value="ECO:0007669"/>
    <property type="project" value="UniProtKB-SubCell"/>
</dbReference>